<proteinExistence type="predicted"/>
<dbReference type="AlphaFoldDB" id="W2FL49"/>
<feature type="non-terminal residue" evidence="1">
    <location>
        <position position="1"/>
    </location>
</feature>
<reference evidence="1" key="1">
    <citation type="submission" date="2013-11" db="EMBL/GenBank/DDBJ databases">
        <title>The Genome Sequence of Phytophthora parasitica CJ02B3.</title>
        <authorList>
            <consortium name="The Broad Institute Genomics Platform"/>
            <person name="Russ C."/>
            <person name="Tyler B."/>
            <person name="Panabieres F."/>
            <person name="Shan W."/>
            <person name="Tripathy S."/>
            <person name="Grunwald N."/>
            <person name="Machado M."/>
            <person name="Johnson C.S."/>
            <person name="Arredondo F."/>
            <person name="Hong C."/>
            <person name="Coffey M."/>
            <person name="Young S.K."/>
            <person name="Zeng Q."/>
            <person name="Gargeya S."/>
            <person name="Fitzgerald M."/>
            <person name="Abouelleil A."/>
            <person name="Alvarado L."/>
            <person name="Chapman S.B."/>
            <person name="Gainer-Dewar J."/>
            <person name="Goldberg J."/>
            <person name="Griggs A."/>
            <person name="Gujja S."/>
            <person name="Hansen M."/>
            <person name="Howarth C."/>
            <person name="Imamovic A."/>
            <person name="Ireland A."/>
            <person name="Larimer J."/>
            <person name="McCowan C."/>
            <person name="Murphy C."/>
            <person name="Pearson M."/>
            <person name="Poon T.W."/>
            <person name="Priest M."/>
            <person name="Roberts A."/>
            <person name="Saif S."/>
            <person name="Shea T."/>
            <person name="Sykes S."/>
            <person name="Wortman J."/>
            <person name="Nusbaum C."/>
            <person name="Birren B."/>
        </authorList>
    </citation>
    <scope>NUCLEOTIDE SEQUENCE [LARGE SCALE GENOMIC DNA]</scope>
    <source>
        <strain evidence="1">CJ02B3</strain>
    </source>
</reference>
<gene>
    <name evidence="1" type="ORF">L915_22016</name>
</gene>
<accession>W2FL49</accession>
<protein>
    <submittedName>
        <fullName evidence="1">Uncharacterized protein</fullName>
    </submittedName>
</protein>
<name>W2FL49_PHYNI</name>
<evidence type="ECO:0000313" key="1">
    <source>
        <dbReference type="EMBL" id="ETK70656.1"/>
    </source>
</evidence>
<organism evidence="1">
    <name type="scientific">Phytophthora nicotianae</name>
    <name type="common">Potato buckeye rot agent</name>
    <name type="synonym">Phytophthora parasitica</name>
    <dbReference type="NCBI Taxonomy" id="4792"/>
    <lineage>
        <taxon>Eukaryota</taxon>
        <taxon>Sar</taxon>
        <taxon>Stramenopiles</taxon>
        <taxon>Oomycota</taxon>
        <taxon>Peronosporomycetes</taxon>
        <taxon>Peronosporales</taxon>
        <taxon>Peronosporaceae</taxon>
        <taxon>Phytophthora</taxon>
    </lineage>
</organism>
<dbReference type="Proteomes" id="UP000053236">
    <property type="component" value="Unassembled WGS sequence"/>
</dbReference>
<dbReference type="EMBL" id="KI690261">
    <property type="protein sequence ID" value="ETK70656.1"/>
    <property type="molecule type" value="Genomic_DNA"/>
</dbReference>
<sequence>ATAVPLRIQEPLYDEDAAVRRRQRRSARGNSRLSYGIRRSPVLFERVDINNPASPPTSHQRDVETGQPTIASLTTFQEMLTADITEYQEQELPPRFWGYARWG</sequence>